<sequence length="51" mass="5881">MCPFLKGPITLFQCLLSEKEKRYSSIIYFVDLPCPCPCPWTACANDHHSLY</sequence>
<proteinExistence type="predicted"/>
<accession>A0A0E9R8D1</accession>
<evidence type="ECO:0000313" key="1">
    <source>
        <dbReference type="EMBL" id="JAH25401.1"/>
    </source>
</evidence>
<protein>
    <submittedName>
        <fullName evidence="1">Uncharacterized protein</fullName>
    </submittedName>
</protein>
<name>A0A0E9R8D1_ANGAN</name>
<reference evidence="1" key="1">
    <citation type="submission" date="2014-11" db="EMBL/GenBank/DDBJ databases">
        <authorList>
            <person name="Amaro Gonzalez C."/>
        </authorList>
    </citation>
    <scope>NUCLEOTIDE SEQUENCE</scope>
</reference>
<dbReference type="AlphaFoldDB" id="A0A0E9R8D1"/>
<organism evidence="1">
    <name type="scientific">Anguilla anguilla</name>
    <name type="common">European freshwater eel</name>
    <name type="synonym">Muraena anguilla</name>
    <dbReference type="NCBI Taxonomy" id="7936"/>
    <lineage>
        <taxon>Eukaryota</taxon>
        <taxon>Metazoa</taxon>
        <taxon>Chordata</taxon>
        <taxon>Craniata</taxon>
        <taxon>Vertebrata</taxon>
        <taxon>Euteleostomi</taxon>
        <taxon>Actinopterygii</taxon>
        <taxon>Neopterygii</taxon>
        <taxon>Teleostei</taxon>
        <taxon>Anguilliformes</taxon>
        <taxon>Anguillidae</taxon>
        <taxon>Anguilla</taxon>
    </lineage>
</organism>
<dbReference type="EMBL" id="GBXM01083176">
    <property type="protein sequence ID" value="JAH25401.1"/>
    <property type="molecule type" value="Transcribed_RNA"/>
</dbReference>
<reference evidence="1" key="2">
    <citation type="journal article" date="2015" name="Fish Shellfish Immunol.">
        <title>Early steps in the European eel (Anguilla anguilla)-Vibrio vulnificus interaction in the gills: Role of the RtxA13 toxin.</title>
        <authorList>
            <person name="Callol A."/>
            <person name="Pajuelo D."/>
            <person name="Ebbesson L."/>
            <person name="Teles M."/>
            <person name="MacKenzie S."/>
            <person name="Amaro C."/>
        </authorList>
    </citation>
    <scope>NUCLEOTIDE SEQUENCE</scope>
</reference>